<keyword evidence="1" id="KW-0472">Membrane</keyword>
<organism evidence="3 4">
    <name type="scientific">Flavobacterium fluvii</name>
    <dbReference type="NCBI Taxonomy" id="468056"/>
    <lineage>
        <taxon>Bacteria</taxon>
        <taxon>Pseudomonadati</taxon>
        <taxon>Bacteroidota</taxon>
        <taxon>Flavobacteriia</taxon>
        <taxon>Flavobacteriales</taxon>
        <taxon>Flavobacteriaceae</taxon>
        <taxon>Flavobacterium</taxon>
    </lineage>
</organism>
<dbReference type="Proteomes" id="UP000184516">
    <property type="component" value="Unassembled WGS sequence"/>
</dbReference>
<keyword evidence="4" id="KW-1185">Reference proteome</keyword>
<feature type="domain" description="Lipocalin-like" evidence="2">
    <location>
        <begin position="63"/>
        <end position="155"/>
    </location>
</feature>
<evidence type="ECO:0000313" key="4">
    <source>
        <dbReference type="Proteomes" id="UP000184516"/>
    </source>
</evidence>
<gene>
    <name evidence="3" type="ORF">SAMN05443549_10571</name>
</gene>
<accession>A0A1M5L498</accession>
<keyword evidence="1" id="KW-1133">Transmembrane helix</keyword>
<dbReference type="InterPro" id="IPR024311">
    <property type="entry name" value="Lipocalin-like"/>
</dbReference>
<protein>
    <submittedName>
        <fullName evidence="3">Lipocalin-like domain-containing protein</fullName>
    </submittedName>
</protein>
<proteinExistence type="predicted"/>
<sequence length="176" mass="19315">MLLSVDELTSFWVGFFLLIIVMLTKLEKTMKKTGTLFLLTLILVTIFASCTKDDSGPVDMNYIEGKWNFNKSTATSGAFTIPYSTDYFKNEDGCNKDYIELNAGGNAKYGNYTTACAFEEKTGTWTQSGNTITIAVSGTSFNGTFNVASLSATDLLLKIDGTYSGQSGTFNLYFKK</sequence>
<dbReference type="AlphaFoldDB" id="A0A1M5L498"/>
<feature type="transmembrane region" description="Helical" evidence="1">
    <location>
        <begin position="6"/>
        <end position="26"/>
    </location>
</feature>
<evidence type="ECO:0000256" key="1">
    <source>
        <dbReference type="SAM" id="Phobius"/>
    </source>
</evidence>
<keyword evidence="1" id="KW-0812">Transmembrane</keyword>
<name>A0A1M5L498_9FLAO</name>
<feature type="transmembrane region" description="Helical" evidence="1">
    <location>
        <begin position="33"/>
        <end position="49"/>
    </location>
</feature>
<dbReference type="EMBL" id="FQWB01000005">
    <property type="protein sequence ID" value="SHG59847.1"/>
    <property type="molecule type" value="Genomic_DNA"/>
</dbReference>
<reference evidence="4" key="1">
    <citation type="submission" date="2016-11" db="EMBL/GenBank/DDBJ databases">
        <authorList>
            <person name="Varghese N."/>
            <person name="Submissions S."/>
        </authorList>
    </citation>
    <scope>NUCLEOTIDE SEQUENCE [LARGE SCALE GENOMIC DNA]</scope>
    <source>
        <strain evidence="4">DSM 19978</strain>
    </source>
</reference>
<dbReference type="Pfam" id="PF13648">
    <property type="entry name" value="Lipocalin_4"/>
    <property type="match status" value="1"/>
</dbReference>
<evidence type="ECO:0000313" key="3">
    <source>
        <dbReference type="EMBL" id="SHG59847.1"/>
    </source>
</evidence>
<evidence type="ECO:0000259" key="2">
    <source>
        <dbReference type="Pfam" id="PF13648"/>
    </source>
</evidence>